<reference evidence="8" key="1">
    <citation type="submission" date="2023-02" db="EMBL/GenBank/DDBJ databases">
        <title>Genome of toxic invasive species Heracleum sosnowskyi carries increased number of genes despite the absence of recent whole-genome duplications.</title>
        <authorList>
            <person name="Schelkunov M."/>
            <person name="Shtratnikova V."/>
            <person name="Makarenko M."/>
            <person name="Klepikova A."/>
            <person name="Omelchenko D."/>
            <person name="Novikova G."/>
            <person name="Obukhova E."/>
            <person name="Bogdanov V."/>
            <person name="Penin A."/>
            <person name="Logacheva M."/>
        </authorList>
    </citation>
    <scope>NUCLEOTIDE SEQUENCE</scope>
    <source>
        <strain evidence="8">Hsosn_3</strain>
        <tissue evidence="8">Leaf</tissue>
    </source>
</reference>
<protein>
    <submittedName>
        <fullName evidence="8">1-aminocyclopropane-1-carboxylate oxidase-like</fullName>
    </submittedName>
</protein>
<dbReference type="GO" id="GO:0016705">
    <property type="term" value="F:oxidoreductase activity, acting on paired donors, with incorporation or reduction of molecular oxygen"/>
    <property type="evidence" value="ECO:0007669"/>
    <property type="project" value="UniProtKB-ARBA"/>
</dbReference>
<evidence type="ECO:0000256" key="1">
    <source>
        <dbReference type="ARBA" id="ARBA00008056"/>
    </source>
</evidence>
<dbReference type="SUPFAM" id="SSF51197">
    <property type="entry name" value="Clavaminate synthase-like"/>
    <property type="match status" value="1"/>
</dbReference>
<evidence type="ECO:0000259" key="7">
    <source>
        <dbReference type="PROSITE" id="PS51471"/>
    </source>
</evidence>
<keyword evidence="4 6" id="KW-0560">Oxidoreductase</keyword>
<evidence type="ECO:0000256" key="5">
    <source>
        <dbReference type="ARBA" id="ARBA00023004"/>
    </source>
</evidence>
<keyword evidence="5 6" id="KW-0408">Iron</keyword>
<evidence type="ECO:0000313" key="9">
    <source>
        <dbReference type="Proteomes" id="UP001237642"/>
    </source>
</evidence>
<dbReference type="Pfam" id="PF03171">
    <property type="entry name" value="2OG-FeII_Oxy"/>
    <property type="match status" value="1"/>
</dbReference>
<proteinExistence type="inferred from homology"/>
<dbReference type="Proteomes" id="UP001237642">
    <property type="component" value="Unassembled WGS sequence"/>
</dbReference>
<keyword evidence="3" id="KW-0847">Vitamin C</keyword>
<evidence type="ECO:0000256" key="4">
    <source>
        <dbReference type="ARBA" id="ARBA00023002"/>
    </source>
</evidence>
<dbReference type="EMBL" id="JAUIZM010000003">
    <property type="protein sequence ID" value="KAK1395326.1"/>
    <property type="molecule type" value="Genomic_DNA"/>
</dbReference>
<keyword evidence="9" id="KW-1185">Reference proteome</keyword>
<sequence length="367" mass="41398">MDGLDIKASLVSSVREKELKAFDDTKSGVKGLVDAGILNVPEMFIRPPDKLSEEVDYSRTHLQVPVIDFQGIENSDRRKQIVSQVQHASEHWGFFQVVNHGIPLSVLEGMIDGVRLFHEHDFEAKKQLYSLDPKKKVRFFSNYDLYQSQAANWMDTLLLTMLPSDQVTADDLPKSCGSTTMEYKRHILEFGDTIIELLSEALGLRANHLKAMDCAKGYHSVAGHYYPPCPQPELTSGVSKHSDSSFFTILLQDHIGGLQVLQGDKWADVEPIAGGLVVNIGDSLQIVSNDKFKSVIHRSLVNRDNARISAPYFFQGSTSQSMKYAPIDDLISEKYPRIYKSFQVSDYMEKFYTKPLGGQELRDLFKI</sequence>
<keyword evidence="2 6" id="KW-0479">Metal-binding</keyword>
<dbReference type="GO" id="GO:0051213">
    <property type="term" value="F:dioxygenase activity"/>
    <property type="evidence" value="ECO:0007669"/>
    <property type="project" value="UniProtKB-ARBA"/>
</dbReference>
<dbReference type="Pfam" id="PF14226">
    <property type="entry name" value="DIOX_N"/>
    <property type="match status" value="1"/>
</dbReference>
<feature type="domain" description="Fe2OG dioxygenase" evidence="7">
    <location>
        <begin position="217"/>
        <end position="316"/>
    </location>
</feature>
<evidence type="ECO:0000256" key="2">
    <source>
        <dbReference type="ARBA" id="ARBA00022723"/>
    </source>
</evidence>
<evidence type="ECO:0000313" key="8">
    <source>
        <dbReference type="EMBL" id="KAK1395326.1"/>
    </source>
</evidence>
<name>A0AAD8N471_9APIA</name>
<reference evidence="8" key="2">
    <citation type="submission" date="2023-05" db="EMBL/GenBank/DDBJ databases">
        <authorList>
            <person name="Schelkunov M.I."/>
        </authorList>
    </citation>
    <scope>NUCLEOTIDE SEQUENCE</scope>
    <source>
        <strain evidence="8">Hsosn_3</strain>
        <tissue evidence="8">Leaf</tissue>
    </source>
</reference>
<comment type="caution">
    <text evidence="8">The sequence shown here is derived from an EMBL/GenBank/DDBJ whole genome shotgun (WGS) entry which is preliminary data.</text>
</comment>
<dbReference type="FunFam" id="2.60.120.330:FF:000005">
    <property type="entry name" value="1-aminocyclopropane-1-carboxylate oxidase homolog 1"/>
    <property type="match status" value="1"/>
</dbReference>
<evidence type="ECO:0000256" key="3">
    <source>
        <dbReference type="ARBA" id="ARBA00022896"/>
    </source>
</evidence>
<dbReference type="PANTHER" id="PTHR10209:SF429">
    <property type="entry name" value="1-AMINOCYCLOPROPANE-1-CARBOXYLATE OXIDASE HOMOLOG 1-LIKE"/>
    <property type="match status" value="1"/>
</dbReference>
<dbReference type="InterPro" id="IPR005123">
    <property type="entry name" value="Oxoglu/Fe-dep_dioxygenase_dom"/>
</dbReference>
<dbReference type="InterPro" id="IPR044861">
    <property type="entry name" value="IPNS-like_FE2OG_OXY"/>
</dbReference>
<comment type="similarity">
    <text evidence="1 6">Belongs to the iron/ascorbate-dependent oxidoreductase family.</text>
</comment>
<dbReference type="InterPro" id="IPR026992">
    <property type="entry name" value="DIOX_N"/>
</dbReference>
<dbReference type="GO" id="GO:0046872">
    <property type="term" value="F:metal ion binding"/>
    <property type="evidence" value="ECO:0007669"/>
    <property type="project" value="UniProtKB-KW"/>
</dbReference>
<dbReference type="GO" id="GO:0031418">
    <property type="term" value="F:L-ascorbic acid binding"/>
    <property type="evidence" value="ECO:0007669"/>
    <property type="project" value="UniProtKB-KW"/>
</dbReference>
<dbReference type="Gene3D" id="2.60.120.330">
    <property type="entry name" value="B-lactam Antibiotic, Isopenicillin N Synthase, Chain"/>
    <property type="match status" value="1"/>
</dbReference>
<gene>
    <name evidence="8" type="ORF">POM88_014382</name>
</gene>
<dbReference type="PANTHER" id="PTHR10209">
    <property type="entry name" value="OXIDOREDUCTASE, 2OG-FE II OXYGENASE FAMILY PROTEIN"/>
    <property type="match status" value="1"/>
</dbReference>
<accession>A0AAD8N471</accession>
<dbReference type="InterPro" id="IPR027443">
    <property type="entry name" value="IPNS-like_sf"/>
</dbReference>
<dbReference type="PROSITE" id="PS51471">
    <property type="entry name" value="FE2OG_OXY"/>
    <property type="match status" value="1"/>
</dbReference>
<dbReference type="AlphaFoldDB" id="A0AAD8N471"/>
<evidence type="ECO:0000256" key="6">
    <source>
        <dbReference type="RuleBase" id="RU003682"/>
    </source>
</evidence>
<organism evidence="8 9">
    <name type="scientific">Heracleum sosnowskyi</name>
    <dbReference type="NCBI Taxonomy" id="360622"/>
    <lineage>
        <taxon>Eukaryota</taxon>
        <taxon>Viridiplantae</taxon>
        <taxon>Streptophyta</taxon>
        <taxon>Embryophyta</taxon>
        <taxon>Tracheophyta</taxon>
        <taxon>Spermatophyta</taxon>
        <taxon>Magnoliopsida</taxon>
        <taxon>eudicotyledons</taxon>
        <taxon>Gunneridae</taxon>
        <taxon>Pentapetalae</taxon>
        <taxon>asterids</taxon>
        <taxon>campanulids</taxon>
        <taxon>Apiales</taxon>
        <taxon>Apiaceae</taxon>
        <taxon>Apioideae</taxon>
        <taxon>apioid superclade</taxon>
        <taxon>Tordylieae</taxon>
        <taxon>Tordyliinae</taxon>
        <taxon>Heracleum</taxon>
    </lineage>
</organism>